<organism evidence="2 3">
    <name type="scientific">Silvimonas amylolytica</name>
    <dbReference type="NCBI Taxonomy" id="449663"/>
    <lineage>
        <taxon>Bacteria</taxon>
        <taxon>Pseudomonadati</taxon>
        <taxon>Pseudomonadota</taxon>
        <taxon>Betaproteobacteria</taxon>
        <taxon>Neisseriales</taxon>
        <taxon>Chitinibacteraceae</taxon>
        <taxon>Silvimonas</taxon>
    </lineage>
</organism>
<keyword evidence="3" id="KW-1185">Reference proteome</keyword>
<feature type="region of interest" description="Disordered" evidence="1">
    <location>
        <begin position="14"/>
        <end position="75"/>
    </location>
</feature>
<protein>
    <submittedName>
        <fullName evidence="2">Uncharacterized protein</fullName>
    </submittedName>
</protein>
<name>A0ABQ2PKX2_9NEIS</name>
<comment type="caution">
    <text evidence="2">The sequence shown here is derived from an EMBL/GenBank/DDBJ whole genome shotgun (WGS) entry which is preliminary data.</text>
</comment>
<dbReference type="EMBL" id="BMLY01000002">
    <property type="protein sequence ID" value="GGP26020.1"/>
    <property type="molecule type" value="Genomic_DNA"/>
</dbReference>
<accession>A0ABQ2PKX2</accession>
<evidence type="ECO:0000256" key="1">
    <source>
        <dbReference type="SAM" id="MobiDB-lite"/>
    </source>
</evidence>
<feature type="compositionally biased region" description="Basic and acidic residues" evidence="1">
    <location>
        <begin position="57"/>
        <end position="75"/>
    </location>
</feature>
<reference evidence="3" key="1">
    <citation type="journal article" date="2019" name="Int. J. Syst. Evol. Microbiol.">
        <title>The Global Catalogue of Microorganisms (GCM) 10K type strain sequencing project: providing services to taxonomists for standard genome sequencing and annotation.</title>
        <authorList>
            <consortium name="The Broad Institute Genomics Platform"/>
            <consortium name="The Broad Institute Genome Sequencing Center for Infectious Disease"/>
            <person name="Wu L."/>
            <person name="Ma J."/>
        </authorList>
    </citation>
    <scope>NUCLEOTIDE SEQUENCE [LARGE SCALE GENOMIC DNA]</scope>
    <source>
        <strain evidence="3">CGMCC 1.8860</strain>
    </source>
</reference>
<evidence type="ECO:0000313" key="3">
    <source>
        <dbReference type="Proteomes" id="UP000621859"/>
    </source>
</evidence>
<dbReference type="Proteomes" id="UP000621859">
    <property type="component" value="Unassembled WGS sequence"/>
</dbReference>
<gene>
    <name evidence="2" type="ORF">GCM10010971_18390</name>
</gene>
<sequence length="75" mass="8009">MVTAIWRAYASQAAHTGTGDPGSTDSLTGADPGSRDANTCGSAINRTPSQYTTGRRARIENRDHPGYAREQAKRT</sequence>
<feature type="compositionally biased region" description="Polar residues" evidence="1">
    <location>
        <begin position="36"/>
        <end position="53"/>
    </location>
</feature>
<proteinExistence type="predicted"/>
<dbReference type="RefSeq" id="WP_229678864.1">
    <property type="nucleotide sequence ID" value="NZ_BMLY01000002.1"/>
</dbReference>
<evidence type="ECO:0000313" key="2">
    <source>
        <dbReference type="EMBL" id="GGP26020.1"/>
    </source>
</evidence>